<evidence type="ECO:0000313" key="1">
    <source>
        <dbReference type="EMBL" id="OIP37153.1"/>
    </source>
</evidence>
<dbReference type="AlphaFoldDB" id="A0A1J5DLS5"/>
<comment type="caution">
    <text evidence="1">The sequence shown here is derived from an EMBL/GenBank/DDBJ whole genome shotgun (WGS) entry which is preliminary data.</text>
</comment>
<gene>
    <name evidence="1" type="ORF">AUJ95_08550</name>
</gene>
<proteinExistence type="predicted"/>
<protein>
    <submittedName>
        <fullName evidence="1">Uncharacterized protein</fullName>
    </submittedName>
</protein>
<sequence>MKKTINYSSTAAVDDDLRSEYRFDYCKAKPNRFVKKAVEGQVVVILDEDISRIFRTPESVRSVLRALIATMPTSPQQKMRMKGIAEVRP</sequence>
<name>A0A1J5DLS5_9BACT</name>
<dbReference type="Proteomes" id="UP000183085">
    <property type="component" value="Unassembled WGS sequence"/>
</dbReference>
<reference evidence="1 2" key="1">
    <citation type="journal article" date="2016" name="Environ. Microbiol.">
        <title>Genomic resolution of a cold subsurface aquifer community provides metabolic insights for novel microbes adapted to high CO concentrations.</title>
        <authorList>
            <person name="Probst A.J."/>
            <person name="Castelle C.J."/>
            <person name="Singh A."/>
            <person name="Brown C.T."/>
            <person name="Anantharaman K."/>
            <person name="Sharon I."/>
            <person name="Hug L.A."/>
            <person name="Burstein D."/>
            <person name="Emerson J.B."/>
            <person name="Thomas B.C."/>
            <person name="Banfield J.F."/>
        </authorList>
    </citation>
    <scope>NUCLEOTIDE SEQUENCE [LARGE SCALE GENOMIC DNA]</scope>
    <source>
        <strain evidence="1">CG2_30_40_21</strain>
    </source>
</reference>
<organism evidence="1 2">
    <name type="scientific">Candidatus Desantisbacteria bacterium CG2_30_40_21</name>
    <dbReference type="NCBI Taxonomy" id="1817895"/>
    <lineage>
        <taxon>Bacteria</taxon>
        <taxon>Candidatus Desantisiibacteriota</taxon>
    </lineage>
</organism>
<accession>A0A1J5DLS5</accession>
<evidence type="ECO:0000313" key="2">
    <source>
        <dbReference type="Proteomes" id="UP000183085"/>
    </source>
</evidence>
<dbReference type="EMBL" id="MNYI01000220">
    <property type="protein sequence ID" value="OIP37153.1"/>
    <property type="molecule type" value="Genomic_DNA"/>
</dbReference>